<protein>
    <recommendedName>
        <fullName evidence="5">Disks large-associated protein 1</fullName>
    </recommendedName>
</protein>
<feature type="compositionally biased region" description="Polar residues" evidence="2">
    <location>
        <begin position="305"/>
        <end position="317"/>
    </location>
</feature>
<feature type="compositionally biased region" description="Polar residues" evidence="2">
    <location>
        <begin position="1"/>
        <end position="11"/>
    </location>
</feature>
<feature type="region of interest" description="Disordered" evidence="2">
    <location>
        <begin position="165"/>
        <end position="241"/>
    </location>
</feature>
<feature type="compositionally biased region" description="Polar residues" evidence="2">
    <location>
        <begin position="195"/>
        <end position="213"/>
    </location>
</feature>
<keyword evidence="4" id="KW-1185">Reference proteome</keyword>
<dbReference type="Proteomes" id="UP000728032">
    <property type="component" value="Unassembled WGS sequence"/>
</dbReference>
<feature type="compositionally biased region" description="Polar residues" evidence="2">
    <location>
        <begin position="174"/>
        <end position="187"/>
    </location>
</feature>
<dbReference type="EMBL" id="CAJPVJ010010316">
    <property type="protein sequence ID" value="CAG2173141.1"/>
    <property type="molecule type" value="Genomic_DNA"/>
</dbReference>
<accession>A0A7R9M9J2</accession>
<evidence type="ECO:0000313" key="4">
    <source>
        <dbReference type="Proteomes" id="UP000728032"/>
    </source>
</evidence>
<gene>
    <name evidence="3" type="ORF">ONB1V03_LOCUS12594</name>
</gene>
<feature type="compositionally biased region" description="Low complexity" evidence="2">
    <location>
        <begin position="257"/>
        <end position="269"/>
    </location>
</feature>
<dbReference type="InterPro" id="IPR005026">
    <property type="entry name" value="SAPAP"/>
</dbReference>
<dbReference type="PANTHER" id="PTHR12353">
    <property type="entry name" value="DISKS LARGE-ASSOCIATED PROTEIN DAP SAP90/PSD-95-ASSOCIATED PROTEIN"/>
    <property type="match status" value="1"/>
</dbReference>
<organism evidence="3">
    <name type="scientific">Oppiella nova</name>
    <dbReference type="NCBI Taxonomy" id="334625"/>
    <lineage>
        <taxon>Eukaryota</taxon>
        <taxon>Metazoa</taxon>
        <taxon>Ecdysozoa</taxon>
        <taxon>Arthropoda</taxon>
        <taxon>Chelicerata</taxon>
        <taxon>Arachnida</taxon>
        <taxon>Acari</taxon>
        <taxon>Acariformes</taxon>
        <taxon>Sarcoptiformes</taxon>
        <taxon>Oribatida</taxon>
        <taxon>Brachypylina</taxon>
        <taxon>Oppioidea</taxon>
        <taxon>Oppiidae</taxon>
        <taxon>Oppiella</taxon>
    </lineage>
</organism>
<dbReference type="PANTHER" id="PTHR12353:SF31">
    <property type="entry name" value="LD44824P"/>
    <property type="match status" value="1"/>
</dbReference>
<dbReference type="GO" id="GO:0023052">
    <property type="term" value="P:signaling"/>
    <property type="evidence" value="ECO:0007669"/>
    <property type="project" value="InterPro"/>
</dbReference>
<evidence type="ECO:0000256" key="2">
    <source>
        <dbReference type="SAM" id="MobiDB-lite"/>
    </source>
</evidence>
<feature type="region of interest" description="Disordered" evidence="2">
    <location>
        <begin position="439"/>
        <end position="504"/>
    </location>
</feature>
<dbReference type="EMBL" id="OC925141">
    <property type="protein sequence ID" value="CAD7655954.1"/>
    <property type="molecule type" value="Genomic_DNA"/>
</dbReference>
<dbReference type="OrthoDB" id="10036956at2759"/>
<feature type="region of interest" description="Disordered" evidence="2">
    <location>
        <begin position="1"/>
        <end position="27"/>
    </location>
</feature>
<dbReference type="GO" id="GO:0099572">
    <property type="term" value="C:postsynaptic specialization"/>
    <property type="evidence" value="ECO:0007669"/>
    <property type="project" value="TreeGrafter"/>
</dbReference>
<proteinExistence type="inferred from homology"/>
<feature type="compositionally biased region" description="Low complexity" evidence="2">
    <location>
        <begin position="280"/>
        <end position="291"/>
    </location>
</feature>
<dbReference type="Pfam" id="PF03359">
    <property type="entry name" value="GKAP"/>
    <property type="match status" value="1"/>
</dbReference>
<dbReference type="AlphaFoldDB" id="A0A7R9M9J2"/>
<name>A0A7R9M9J2_9ACAR</name>
<evidence type="ECO:0008006" key="5">
    <source>
        <dbReference type="Google" id="ProtNLM"/>
    </source>
</evidence>
<feature type="compositionally biased region" description="Basic and acidic residues" evidence="2">
    <location>
        <begin position="223"/>
        <end position="233"/>
    </location>
</feature>
<feature type="region of interest" description="Disordered" evidence="2">
    <location>
        <begin position="119"/>
        <end position="144"/>
    </location>
</feature>
<evidence type="ECO:0000256" key="1">
    <source>
        <dbReference type="ARBA" id="ARBA00008839"/>
    </source>
</evidence>
<feature type="compositionally biased region" description="Polar residues" evidence="2">
    <location>
        <begin position="123"/>
        <end position="144"/>
    </location>
</feature>
<reference evidence="3" key="1">
    <citation type="submission" date="2020-11" db="EMBL/GenBank/DDBJ databases">
        <authorList>
            <person name="Tran Van P."/>
        </authorList>
    </citation>
    <scope>NUCLEOTIDE SEQUENCE</scope>
</reference>
<feature type="region of interest" description="Disordered" evidence="2">
    <location>
        <begin position="253"/>
        <end position="323"/>
    </location>
</feature>
<feature type="compositionally biased region" description="Basic and acidic residues" evidence="2">
    <location>
        <begin position="473"/>
        <end position="490"/>
    </location>
</feature>
<dbReference type="GO" id="GO:0060090">
    <property type="term" value="F:molecular adaptor activity"/>
    <property type="evidence" value="ECO:0007669"/>
    <property type="project" value="TreeGrafter"/>
</dbReference>
<dbReference type="GO" id="GO:0098978">
    <property type="term" value="C:glutamatergic synapse"/>
    <property type="evidence" value="ECO:0007669"/>
    <property type="project" value="TreeGrafter"/>
</dbReference>
<sequence>MDTTDGSNGVNGVNGLTMDSMPSRSLSDHTLVSAGEHREAVDVVNGMGVHVLNGHRLPSYVSISCAISGYSDYNHYCTRRHISVTQQPVNRLNDSFHRKNSLISEALITSRHNVNEDIDDVESNGTERSVNLANSDTNSEPNDKNSFLEQRIASLYGQTFAKDWRESRTKTRQKFNSSFIITKQRSPSCPPIHKTTANSTTCKLPTPVTTKSPPQRHANQENNKSDHPIDTHSKFPKRLPNCETKPQELVKQLEPQNNGSNDDNSQSIDNKSETETQVVSSDSLSCNDSQSPQTRPTSERDGNCLSCNDSQSPQTRPTSERDGNWFLSELNKTTQEIQHNIDLIEAMLIRQDSLMSEDMSGKLRAAVGKANLLINKKFKQFHELCLKNISQSSSEQFVTTNDDLQGFWDMMSIQVIDINHTFAQIHSLEATGWKGSDKDKDIYNTSDIPKKTTSTPTKSRSRKSTPKGSPVKACDESNTDRESERRNRLKEAKRKARLKASQTDDEITIFIPSKALNN</sequence>
<comment type="similarity">
    <text evidence="1">Belongs to the SAPAP family.</text>
</comment>
<evidence type="ECO:0000313" key="3">
    <source>
        <dbReference type="EMBL" id="CAD7655954.1"/>
    </source>
</evidence>